<dbReference type="EMBL" id="JAESND010000016">
    <property type="protein sequence ID" value="MBM3117853.1"/>
    <property type="molecule type" value="Genomic_DNA"/>
</dbReference>
<dbReference type="InterPro" id="IPR008462">
    <property type="entry name" value="CsbD"/>
</dbReference>
<feature type="domain" description="CsbD-like" evidence="2">
    <location>
        <begin position="4"/>
        <end position="56"/>
    </location>
</feature>
<dbReference type="Pfam" id="PF05532">
    <property type="entry name" value="CsbD"/>
    <property type="match status" value="1"/>
</dbReference>
<dbReference type="RefSeq" id="WP_203540032.1">
    <property type="nucleotide sequence ID" value="NZ_JAESND010000016.1"/>
</dbReference>
<comment type="similarity">
    <text evidence="1">Belongs to the UPF0337 (CsbD) family.</text>
</comment>
<evidence type="ECO:0000256" key="1">
    <source>
        <dbReference type="ARBA" id="ARBA00009129"/>
    </source>
</evidence>
<name>A0ABS2BQK1_9NEIS</name>
<protein>
    <submittedName>
        <fullName evidence="3">CsbD family protein</fullName>
    </submittedName>
</protein>
<dbReference type="InterPro" id="IPR036629">
    <property type="entry name" value="YjbJ_sf"/>
</dbReference>
<comment type="caution">
    <text evidence="3">The sequence shown here is derived from an EMBL/GenBank/DDBJ whole genome shotgun (WGS) entry which is preliminary data.</text>
</comment>
<evidence type="ECO:0000259" key="2">
    <source>
        <dbReference type="Pfam" id="PF05532"/>
    </source>
</evidence>
<dbReference type="Proteomes" id="UP000809431">
    <property type="component" value="Unassembled WGS sequence"/>
</dbReference>
<evidence type="ECO:0000313" key="4">
    <source>
        <dbReference type="Proteomes" id="UP000809431"/>
    </source>
</evidence>
<dbReference type="SUPFAM" id="SSF69047">
    <property type="entry name" value="Hypothetical protein YjbJ"/>
    <property type="match status" value="1"/>
</dbReference>
<sequence length="61" mass="6422">MNKDQVKGVAKGIAGQVQEQAGKLVGSKSQQAKGLIRQAVGKAEKKLGDAEEVLKDSAHKH</sequence>
<organism evidence="3 4">
    <name type="scientific">Jeongeupia naejangsanensis</name>
    <dbReference type="NCBI Taxonomy" id="613195"/>
    <lineage>
        <taxon>Bacteria</taxon>
        <taxon>Pseudomonadati</taxon>
        <taxon>Pseudomonadota</taxon>
        <taxon>Betaproteobacteria</taxon>
        <taxon>Neisseriales</taxon>
        <taxon>Chitinibacteraceae</taxon>
        <taxon>Jeongeupia</taxon>
    </lineage>
</organism>
<proteinExistence type="inferred from homology"/>
<keyword evidence="4" id="KW-1185">Reference proteome</keyword>
<evidence type="ECO:0000313" key="3">
    <source>
        <dbReference type="EMBL" id="MBM3117853.1"/>
    </source>
</evidence>
<gene>
    <name evidence="3" type="ORF">JMJ54_18620</name>
</gene>
<reference evidence="3 4" key="1">
    <citation type="submission" date="2021-01" db="EMBL/GenBank/DDBJ databases">
        <title>Draft Genome Sequence and Polyhydroxyalkanoate Biosynthetic Potential of Jeongeupia naejangsanensis Type Strain DSM 24253.</title>
        <authorList>
            <person name="Turrini P."/>
            <person name="Artuso I."/>
            <person name="Lugli G.A."/>
            <person name="Frangipani E."/>
            <person name="Ventura M."/>
            <person name="Visca P."/>
        </authorList>
    </citation>
    <scope>NUCLEOTIDE SEQUENCE [LARGE SCALE GENOMIC DNA]</scope>
    <source>
        <strain evidence="3 4">DSM 24253</strain>
    </source>
</reference>
<dbReference type="Gene3D" id="1.10.1470.10">
    <property type="entry name" value="YjbJ"/>
    <property type="match status" value="1"/>
</dbReference>
<accession>A0ABS2BQK1</accession>